<evidence type="ECO:0000313" key="3">
    <source>
        <dbReference type="Proteomes" id="UP000619078"/>
    </source>
</evidence>
<dbReference type="AlphaFoldDB" id="A0A926S4K1"/>
<organism evidence="2 3">
    <name type="scientific">Mucilaginibacter glaciei</name>
    <dbReference type="NCBI Taxonomy" id="2772109"/>
    <lineage>
        <taxon>Bacteria</taxon>
        <taxon>Pseudomonadati</taxon>
        <taxon>Bacteroidota</taxon>
        <taxon>Sphingobacteriia</taxon>
        <taxon>Sphingobacteriales</taxon>
        <taxon>Sphingobacteriaceae</taxon>
        <taxon>Mucilaginibacter</taxon>
    </lineage>
</organism>
<dbReference type="Proteomes" id="UP000619078">
    <property type="component" value="Unassembled WGS sequence"/>
</dbReference>
<evidence type="ECO:0000313" key="2">
    <source>
        <dbReference type="EMBL" id="MBD1395349.1"/>
    </source>
</evidence>
<sequence length="266" mass="29283">MAIISQKDFMQATGTVKLPGIATQLMNSMKIDALNYMIEQAGDLKGAEFVRFVLSYLEIKVDVEPRELNYIPKTGAFIAVANHPYGAIESLAILDLLVSQRPDTLFMGNFLLKKVPHLAEHIIAVNPFENIRDASSIGGLKTTLGKLKGGTPVVIFPAGQVSAFDMRGFKVTDREWHPVVGKLIAKAGVPVLPVFFHGRNSIGFSLLRYFHPSLQTAMLPTELFNKKRTTLKVNIGKLLGTDANPLAYHDPQLLAKLRQQTYLLGA</sequence>
<dbReference type="RefSeq" id="WP_191165899.1">
    <property type="nucleotide sequence ID" value="NZ_JACWMX010000011.1"/>
</dbReference>
<evidence type="ECO:0000259" key="1">
    <source>
        <dbReference type="SMART" id="SM00563"/>
    </source>
</evidence>
<reference evidence="2" key="1">
    <citation type="submission" date="2020-09" db="EMBL/GenBank/DDBJ databases">
        <title>Novel species of Mucilaginibacter isolated from a glacier on the Tibetan Plateau.</title>
        <authorList>
            <person name="Liu Q."/>
            <person name="Xin Y.-H."/>
        </authorList>
    </citation>
    <scope>NUCLEOTIDE SEQUENCE</scope>
    <source>
        <strain evidence="2">ZB1P21</strain>
    </source>
</reference>
<dbReference type="SMART" id="SM00563">
    <property type="entry name" value="PlsC"/>
    <property type="match status" value="1"/>
</dbReference>
<dbReference type="SUPFAM" id="SSF69593">
    <property type="entry name" value="Glycerol-3-phosphate (1)-acyltransferase"/>
    <property type="match status" value="1"/>
</dbReference>
<feature type="domain" description="Phospholipid/glycerol acyltransferase" evidence="1">
    <location>
        <begin position="77"/>
        <end position="199"/>
    </location>
</feature>
<accession>A0A926S4K1</accession>
<gene>
    <name evidence="2" type="ORF">IDJ76_19760</name>
</gene>
<dbReference type="InterPro" id="IPR002123">
    <property type="entry name" value="Plipid/glycerol_acylTrfase"/>
</dbReference>
<dbReference type="EMBL" id="JACWMX010000011">
    <property type="protein sequence ID" value="MBD1395349.1"/>
    <property type="molecule type" value="Genomic_DNA"/>
</dbReference>
<dbReference type="Pfam" id="PF19576">
    <property type="entry name" value="Acyltransf_2"/>
    <property type="match status" value="1"/>
</dbReference>
<name>A0A926S4K1_9SPHI</name>
<dbReference type="InterPro" id="IPR045746">
    <property type="entry name" value="ACT14924-like_Acyltransf_dom"/>
</dbReference>
<protein>
    <recommendedName>
        <fullName evidence="1">Phospholipid/glycerol acyltransferase domain-containing protein</fullName>
    </recommendedName>
</protein>
<keyword evidence="3" id="KW-1185">Reference proteome</keyword>
<dbReference type="GO" id="GO:0016746">
    <property type="term" value="F:acyltransferase activity"/>
    <property type="evidence" value="ECO:0007669"/>
    <property type="project" value="InterPro"/>
</dbReference>
<comment type="caution">
    <text evidence="2">The sequence shown here is derived from an EMBL/GenBank/DDBJ whole genome shotgun (WGS) entry which is preliminary data.</text>
</comment>
<proteinExistence type="predicted"/>